<evidence type="ECO:0000259" key="1">
    <source>
        <dbReference type="Pfam" id="PF00263"/>
    </source>
</evidence>
<dbReference type="InterPro" id="IPR004846">
    <property type="entry name" value="T2SS/T3SS_dom"/>
</dbReference>
<evidence type="ECO:0000313" key="2">
    <source>
        <dbReference type="EMBL" id="SVB45310.1"/>
    </source>
</evidence>
<feature type="domain" description="Type II/III secretion system secretin-like" evidence="1">
    <location>
        <begin position="1"/>
        <end position="52"/>
    </location>
</feature>
<dbReference type="PRINTS" id="PR00811">
    <property type="entry name" value="BCTERIALGSPD"/>
</dbReference>
<dbReference type="AlphaFoldDB" id="A0A382E3R2"/>
<sequence>VVIGGVFTQDIAETENKVPFLGNLPFIGKLFQFRSDRDERAELLVFLAPRIL</sequence>
<feature type="non-terminal residue" evidence="2">
    <location>
        <position position="1"/>
    </location>
</feature>
<protein>
    <recommendedName>
        <fullName evidence="1">Type II/III secretion system secretin-like domain-containing protein</fullName>
    </recommendedName>
</protein>
<dbReference type="PANTHER" id="PTHR30604">
    <property type="entry name" value="PROTEIN TRANSPORT PROTEIN HOFQ"/>
    <property type="match status" value="1"/>
</dbReference>
<organism evidence="2">
    <name type="scientific">marine metagenome</name>
    <dbReference type="NCBI Taxonomy" id="408172"/>
    <lineage>
        <taxon>unclassified sequences</taxon>
        <taxon>metagenomes</taxon>
        <taxon>ecological metagenomes</taxon>
    </lineage>
</organism>
<name>A0A382E3R2_9ZZZZ</name>
<proteinExistence type="predicted"/>
<dbReference type="InterPro" id="IPR001775">
    <property type="entry name" value="GspD/PilQ"/>
</dbReference>
<dbReference type="GO" id="GO:0009306">
    <property type="term" value="P:protein secretion"/>
    <property type="evidence" value="ECO:0007669"/>
    <property type="project" value="InterPro"/>
</dbReference>
<dbReference type="EMBL" id="UINC01042539">
    <property type="protein sequence ID" value="SVB45310.1"/>
    <property type="molecule type" value="Genomic_DNA"/>
</dbReference>
<dbReference type="PANTHER" id="PTHR30604:SF1">
    <property type="entry name" value="DNA UTILIZATION PROTEIN HOFQ"/>
    <property type="match status" value="1"/>
</dbReference>
<accession>A0A382E3R2</accession>
<gene>
    <name evidence="2" type="ORF">METZ01_LOCUS198164</name>
</gene>
<dbReference type="InterPro" id="IPR051808">
    <property type="entry name" value="Type_IV_pilus_biogenesis"/>
</dbReference>
<reference evidence="2" key="1">
    <citation type="submission" date="2018-05" db="EMBL/GenBank/DDBJ databases">
        <authorList>
            <person name="Lanie J.A."/>
            <person name="Ng W.-L."/>
            <person name="Kazmierczak K.M."/>
            <person name="Andrzejewski T.M."/>
            <person name="Davidsen T.M."/>
            <person name="Wayne K.J."/>
            <person name="Tettelin H."/>
            <person name="Glass J.I."/>
            <person name="Rusch D."/>
            <person name="Podicherti R."/>
            <person name="Tsui H.-C.T."/>
            <person name="Winkler M.E."/>
        </authorList>
    </citation>
    <scope>NUCLEOTIDE SEQUENCE</scope>
</reference>
<dbReference type="Pfam" id="PF00263">
    <property type="entry name" value="Secretin"/>
    <property type="match status" value="1"/>
</dbReference>